<sequence>MATSGIKVSSADLAIVSAHFPKFESRLAVVSNLGNSGTGPPAKGLLKRGRSKCEQGQICRQDPKCHSILATDTLTLAQFTRET</sequence>
<keyword evidence="2" id="KW-1185">Reference proteome</keyword>
<evidence type="ECO:0000313" key="2">
    <source>
        <dbReference type="Proteomes" id="UP000283063"/>
    </source>
</evidence>
<evidence type="ECO:0000313" key="1">
    <source>
        <dbReference type="EMBL" id="AZV78040.1"/>
    </source>
</evidence>
<dbReference type="EMBL" id="CP033219">
    <property type="protein sequence ID" value="AZV78040.1"/>
    <property type="molecule type" value="Genomic_DNA"/>
</dbReference>
<proteinExistence type="predicted"/>
<dbReference type="KEGG" id="sedi:EBB79_09140"/>
<protein>
    <submittedName>
        <fullName evidence="1">Uncharacterized protein</fullName>
    </submittedName>
</protein>
<name>A0A3T0N1Z4_9RHOB</name>
<gene>
    <name evidence="1" type="ORF">EBB79_09140</name>
</gene>
<dbReference type="Proteomes" id="UP000283063">
    <property type="component" value="Chromosome"/>
</dbReference>
<reference evidence="1 2" key="1">
    <citation type="submission" date="2018-10" db="EMBL/GenBank/DDBJ databases">
        <title>Parasedimentitalea marina sp. nov., a psychrophilic bacterium isolated from deep seawater of the New Britain Trench.</title>
        <authorList>
            <person name="Cao J."/>
        </authorList>
    </citation>
    <scope>NUCLEOTIDE SEQUENCE [LARGE SCALE GENOMIC DNA]</scope>
    <source>
        <strain evidence="1 2">W43</strain>
    </source>
</reference>
<organism evidence="1 2">
    <name type="scientific">Parasedimentitalea marina</name>
    <dbReference type="NCBI Taxonomy" id="2483033"/>
    <lineage>
        <taxon>Bacteria</taxon>
        <taxon>Pseudomonadati</taxon>
        <taxon>Pseudomonadota</taxon>
        <taxon>Alphaproteobacteria</taxon>
        <taxon>Rhodobacterales</taxon>
        <taxon>Paracoccaceae</taxon>
        <taxon>Parasedimentitalea</taxon>
    </lineage>
</organism>
<accession>A0A3T0N1Z4</accession>
<dbReference type="AlphaFoldDB" id="A0A3T0N1Z4"/>